<evidence type="ECO:0000313" key="6">
    <source>
        <dbReference type="EMBL" id="OIP97737.1"/>
    </source>
</evidence>
<protein>
    <recommendedName>
        <fullName evidence="5">DNA methylase N-4/N-6 domain-containing protein</fullName>
    </recommendedName>
</protein>
<dbReference type="GO" id="GO:0032259">
    <property type="term" value="P:methylation"/>
    <property type="evidence" value="ECO:0007669"/>
    <property type="project" value="UniProtKB-KW"/>
</dbReference>
<evidence type="ECO:0000256" key="2">
    <source>
        <dbReference type="ARBA" id="ARBA00022603"/>
    </source>
</evidence>
<name>A0A1J5IKP9_9BACT</name>
<dbReference type="InterPro" id="IPR029063">
    <property type="entry name" value="SAM-dependent_MTases_sf"/>
</dbReference>
<organism evidence="6 7">
    <name type="scientific">Candidatus Wirthbacteria bacterium CG2_30_54_11</name>
    <dbReference type="NCBI Taxonomy" id="1817892"/>
    <lineage>
        <taxon>Bacteria</taxon>
        <taxon>Candidatus Wirthbacteria</taxon>
    </lineage>
</organism>
<evidence type="ECO:0000256" key="1">
    <source>
        <dbReference type="ARBA" id="ARBA00006594"/>
    </source>
</evidence>
<dbReference type="InterPro" id="IPR002052">
    <property type="entry name" value="DNA_methylase_N6_adenine_CS"/>
</dbReference>
<evidence type="ECO:0000259" key="5">
    <source>
        <dbReference type="Pfam" id="PF01555"/>
    </source>
</evidence>
<dbReference type="GO" id="GO:0008170">
    <property type="term" value="F:N-methyltransferase activity"/>
    <property type="evidence" value="ECO:0007669"/>
    <property type="project" value="InterPro"/>
</dbReference>
<dbReference type="InterPro" id="IPR002941">
    <property type="entry name" value="DNA_methylase_N4/N6"/>
</dbReference>
<sequence length="576" mass="66379">MATINFKGKSIIWNHHLSVPYHTLEVLPELGHNSDHANGNLIVEGDNLIALKSLLPRYAGQVKCIYIDPPYNTGNEGWAYNDKVNSPLMREWLDKEVGADDLSKHEKWLCMMTPRLKLLRELLTKDGVIFISIDDNEQHNLRILLNEIMGESNWVGTIIWKNATDNNPTNIAIEHENIHCYARDKTNLPNEWKSKISDVKEILVNIGNRLVEKYDDDSQLQLAYAAWFRANKQFLAPLDRYKYIDRGGVYTGNQSVHNPGKEGYRYDVVHPVTKKPCKQPLMGYRFPEETMTELIKQKKILFGDDDTKIVELKLYANEYSDKLQSVIEMDGRLGAYELRDIFPETTKTFDNPKPSYLIKQLVSFVVSKDDYVLDSFAGSGTTAHAVLDLNKEDGGNRKFILVQMPEDSPQDKDKNICRDVTRERVKRVIERNEKQPAQTKMDEKKPEKVGFEYKRVGVAIDPESMLSGSLPTYEQLAEYVYYLATGKNIESKKKIDFASSFVGQDKSVAIFLIYAQDWEKLGKMALTLDIAEQMEQKYKDVEKIVYAPACYLDEDYLDKFRIKFVSVPYNLFERVK</sequence>
<feature type="domain" description="DNA methylase N-4/N-6" evidence="5">
    <location>
        <begin position="62"/>
        <end position="392"/>
    </location>
</feature>
<dbReference type="PRINTS" id="PR00506">
    <property type="entry name" value="D21N6MTFRASE"/>
</dbReference>
<accession>A0A1J5IKP9</accession>
<proteinExistence type="inferred from homology"/>
<dbReference type="InterPro" id="IPR002295">
    <property type="entry name" value="N4/N6-MTase_EcoPI_Mod-like"/>
</dbReference>
<comment type="similarity">
    <text evidence="1">Belongs to the N(4)/N(6)-methyltransferase family.</text>
</comment>
<dbReference type="GO" id="GO:0003677">
    <property type="term" value="F:DNA binding"/>
    <property type="evidence" value="ECO:0007669"/>
    <property type="project" value="InterPro"/>
</dbReference>
<dbReference type="SUPFAM" id="SSF53335">
    <property type="entry name" value="S-adenosyl-L-methionine-dependent methyltransferases"/>
    <property type="match status" value="1"/>
</dbReference>
<evidence type="ECO:0000256" key="3">
    <source>
        <dbReference type="ARBA" id="ARBA00022679"/>
    </source>
</evidence>
<dbReference type="PROSITE" id="PS00092">
    <property type="entry name" value="N6_MTASE"/>
    <property type="match status" value="1"/>
</dbReference>
<dbReference type="STRING" id="1817892.AUK40_02595"/>
<dbReference type="EMBL" id="MNZT01000048">
    <property type="protein sequence ID" value="OIP97737.1"/>
    <property type="molecule type" value="Genomic_DNA"/>
</dbReference>
<dbReference type="Gene3D" id="3.40.50.150">
    <property type="entry name" value="Vaccinia Virus protein VP39"/>
    <property type="match status" value="1"/>
</dbReference>
<evidence type="ECO:0000256" key="4">
    <source>
        <dbReference type="ARBA" id="ARBA00022691"/>
    </source>
</evidence>
<reference evidence="6 7" key="1">
    <citation type="journal article" date="2016" name="Environ. Microbiol.">
        <title>Genomic resolution of a cold subsurface aquifer community provides metabolic insights for novel microbes adapted to high CO concentrations.</title>
        <authorList>
            <person name="Probst A.J."/>
            <person name="Castelle C.J."/>
            <person name="Singh A."/>
            <person name="Brown C.T."/>
            <person name="Anantharaman K."/>
            <person name="Sharon I."/>
            <person name="Hug L.A."/>
            <person name="Burstein D."/>
            <person name="Emerson J.B."/>
            <person name="Thomas B.C."/>
            <person name="Banfield J.F."/>
        </authorList>
    </citation>
    <scope>NUCLEOTIDE SEQUENCE [LARGE SCALE GENOMIC DNA]</scope>
    <source>
        <strain evidence="6">CG2_30_54_11</strain>
    </source>
</reference>
<gene>
    <name evidence="6" type="ORF">AUK40_02595</name>
</gene>
<evidence type="ECO:0000313" key="7">
    <source>
        <dbReference type="Proteomes" id="UP000183245"/>
    </source>
</evidence>
<comment type="caution">
    <text evidence="6">The sequence shown here is derived from an EMBL/GenBank/DDBJ whole genome shotgun (WGS) entry which is preliminary data.</text>
</comment>
<dbReference type="Pfam" id="PF01555">
    <property type="entry name" value="N6_N4_Mtase"/>
    <property type="match status" value="1"/>
</dbReference>
<keyword evidence="3" id="KW-0808">Transferase</keyword>
<dbReference type="AlphaFoldDB" id="A0A1J5IKP9"/>
<keyword evidence="2" id="KW-0489">Methyltransferase</keyword>
<dbReference type="Proteomes" id="UP000183245">
    <property type="component" value="Unassembled WGS sequence"/>
</dbReference>
<keyword evidence="4" id="KW-0949">S-adenosyl-L-methionine</keyword>